<evidence type="ECO:0000313" key="5">
    <source>
        <dbReference type="Proteomes" id="UP000649617"/>
    </source>
</evidence>
<feature type="non-terminal residue" evidence="4">
    <location>
        <position position="1"/>
    </location>
</feature>
<feature type="transmembrane region" description="Helical" evidence="3">
    <location>
        <begin position="285"/>
        <end position="309"/>
    </location>
</feature>
<feature type="compositionally biased region" description="Basic and acidic residues" evidence="2">
    <location>
        <begin position="804"/>
        <end position="813"/>
    </location>
</feature>
<sequence length="813" mass="89057">MEEERSLSHLELTLANHHDVPAPSLSEMSQLQSETEVLAQEVSDLAQRQLQRCKDLQHLRGLASLARLRRRALAAKQEGQSLGQECEARASELKGHVENMAALRLRAAFLKEEAATAKAEASSVAGDAQLKMMEALEAELGAEAHSQKSLEKAERAEREQSLGVWGFEPFMPVTAFAALSLRQLCVRRADSSASDRLLYDSLKREVGRMKSGKRRKVDDAVQRTRVSPVGSRRRASLSGFSGIPVTARVFGAACFVAPLVLAVPYGTQLFASSTLLRQFVLKPLLPLVLAFHSSRYANFLSIAAIYGFIAQNRSLHPFTRSMGRQASTLMMMQFPVNFLLQFLGVTPGPMANLARATVFLYFIYCVTLGVFGSLRGSALFNSSQSPPRESQKTDSWSVVERGCVEATLRQQVQDLKSALQESEESHDATQTAGCVGGIQVLVTPAFAGSTRLVDGTKLLDHLKSGVESHLVYQILNLDGTRLESLTPKKDTVLLIQLSGEQGSRRGLVIPQPAEQHQAGWISLEDAQRGNRVQPALDTATLPGSWDLRARYTVRNPATLREGPLISSGWVSELKVGAEVLLLDFDVIAGNSGEKARLRALVSSEDKIGWMSPETGDGDQLLEPVNLLSCKVVELHRQSLRQSSSGLKKSYQQGGNCPWEVGATYRMLEKSVVRLGPDLKSQEGFKVSSGSLVMVKDINNVEVAGGWCPVAFVNVEDGPERGRTGWVRCTAKQGHDVMDTRDHREYEKIIQRMRESAGEDLPSNASPAAIQAAVILRLRQAEEAKREDDAAASSGPQDTDGLVQQEREDWGHEE</sequence>
<keyword evidence="5" id="KW-1185">Reference proteome</keyword>
<feature type="transmembrane region" description="Helical" evidence="3">
    <location>
        <begin position="358"/>
        <end position="380"/>
    </location>
</feature>
<keyword evidence="3" id="KW-0472">Membrane</keyword>
<evidence type="ECO:0000313" key="4">
    <source>
        <dbReference type="EMBL" id="CAE7231984.1"/>
    </source>
</evidence>
<organism evidence="4 5">
    <name type="scientific">Symbiodinium pilosum</name>
    <name type="common">Dinoflagellate</name>
    <dbReference type="NCBI Taxonomy" id="2952"/>
    <lineage>
        <taxon>Eukaryota</taxon>
        <taxon>Sar</taxon>
        <taxon>Alveolata</taxon>
        <taxon>Dinophyceae</taxon>
        <taxon>Suessiales</taxon>
        <taxon>Symbiodiniaceae</taxon>
        <taxon>Symbiodinium</taxon>
    </lineage>
</organism>
<dbReference type="Proteomes" id="UP000649617">
    <property type="component" value="Unassembled WGS sequence"/>
</dbReference>
<dbReference type="EMBL" id="CAJNIZ010004380">
    <property type="protein sequence ID" value="CAE7231984.1"/>
    <property type="molecule type" value="Genomic_DNA"/>
</dbReference>
<feature type="coiled-coil region" evidence="1">
    <location>
        <begin position="93"/>
        <end position="120"/>
    </location>
</feature>
<feature type="region of interest" description="Disordered" evidence="2">
    <location>
        <begin position="781"/>
        <end position="813"/>
    </location>
</feature>
<evidence type="ECO:0000256" key="2">
    <source>
        <dbReference type="SAM" id="MobiDB-lite"/>
    </source>
</evidence>
<keyword evidence="3" id="KW-0812">Transmembrane</keyword>
<comment type="caution">
    <text evidence="4">The sequence shown here is derived from an EMBL/GenBank/DDBJ whole genome shotgun (WGS) entry which is preliminary data.</text>
</comment>
<protein>
    <submittedName>
        <fullName evidence="4">TIC20-II protein</fullName>
    </submittedName>
</protein>
<name>A0A812KPD0_SYMPI</name>
<keyword evidence="1" id="KW-0175">Coiled coil</keyword>
<evidence type="ECO:0000256" key="3">
    <source>
        <dbReference type="SAM" id="Phobius"/>
    </source>
</evidence>
<feature type="coiled-coil region" evidence="1">
    <location>
        <begin position="405"/>
        <end position="432"/>
    </location>
</feature>
<reference evidence="4" key="1">
    <citation type="submission" date="2021-02" db="EMBL/GenBank/DDBJ databases">
        <authorList>
            <person name="Dougan E. K."/>
            <person name="Rhodes N."/>
            <person name="Thang M."/>
            <person name="Chan C."/>
        </authorList>
    </citation>
    <scope>NUCLEOTIDE SEQUENCE</scope>
</reference>
<evidence type="ECO:0000256" key="1">
    <source>
        <dbReference type="SAM" id="Coils"/>
    </source>
</evidence>
<accession>A0A812KPD0</accession>
<gene>
    <name evidence="4" type="primary">TIC20-II</name>
    <name evidence="4" type="ORF">SPIL2461_LOCUS3579</name>
</gene>
<dbReference type="OrthoDB" id="414010at2759"/>
<proteinExistence type="predicted"/>
<dbReference type="AlphaFoldDB" id="A0A812KPD0"/>
<keyword evidence="3" id="KW-1133">Transmembrane helix</keyword>
<feature type="transmembrane region" description="Helical" evidence="3">
    <location>
        <begin position="242"/>
        <end position="265"/>
    </location>
</feature>
<feature type="transmembrane region" description="Helical" evidence="3">
    <location>
        <begin position="329"/>
        <end position="346"/>
    </location>
</feature>